<dbReference type="Gene3D" id="3.30.420.10">
    <property type="entry name" value="Ribonuclease H-like superfamily/Ribonuclease H"/>
    <property type="match status" value="1"/>
</dbReference>
<dbReference type="InterPro" id="IPR036397">
    <property type="entry name" value="RNaseH_sf"/>
</dbReference>
<evidence type="ECO:0000256" key="3">
    <source>
        <dbReference type="SAM" id="MobiDB-lite"/>
    </source>
</evidence>
<dbReference type="InterPro" id="IPR012337">
    <property type="entry name" value="RNaseH-like_sf"/>
</dbReference>
<dbReference type="PROSITE" id="PS50994">
    <property type="entry name" value="INTEGRASE"/>
    <property type="match status" value="1"/>
</dbReference>
<keyword evidence="6" id="KW-1185">Reference proteome</keyword>
<dbReference type="GO" id="GO:0003676">
    <property type="term" value="F:nucleic acid binding"/>
    <property type="evidence" value="ECO:0007669"/>
    <property type="project" value="InterPro"/>
</dbReference>
<dbReference type="FunFam" id="3.30.420.10:FF:000032">
    <property type="entry name" value="Retrovirus-related Pol polyprotein from transposon 297-like Protein"/>
    <property type="match status" value="1"/>
</dbReference>
<proteinExistence type="predicted"/>
<dbReference type="FunFam" id="3.10.20.370:FF:000001">
    <property type="entry name" value="Retrovirus-related Pol polyprotein from transposon 17.6-like protein"/>
    <property type="match status" value="1"/>
</dbReference>
<dbReference type="InterPro" id="IPR043128">
    <property type="entry name" value="Rev_trsase/Diguanyl_cyclase"/>
</dbReference>
<dbReference type="SUPFAM" id="SSF56672">
    <property type="entry name" value="DNA/RNA polymerases"/>
    <property type="match status" value="1"/>
</dbReference>
<keyword evidence="2" id="KW-0175">Coiled coil</keyword>
<dbReference type="Pfam" id="PF17919">
    <property type="entry name" value="RT_RNaseH_2"/>
    <property type="match status" value="1"/>
</dbReference>
<dbReference type="Gene3D" id="3.30.70.270">
    <property type="match status" value="2"/>
</dbReference>
<dbReference type="AlphaFoldDB" id="A0AAD5FKZ2"/>
<dbReference type="CDD" id="cd09274">
    <property type="entry name" value="RNase_HI_RT_Ty3"/>
    <property type="match status" value="1"/>
</dbReference>
<name>A0AAD5FKZ2_SILAS</name>
<dbReference type="PANTHER" id="PTHR37984:SF5">
    <property type="entry name" value="PROTEIN NYNRIN-LIKE"/>
    <property type="match status" value="1"/>
</dbReference>
<evidence type="ECO:0000259" key="4">
    <source>
        <dbReference type="PROSITE" id="PS50994"/>
    </source>
</evidence>
<dbReference type="Gene3D" id="3.60.10.10">
    <property type="entry name" value="Endonuclease/exonuclease/phosphatase"/>
    <property type="match status" value="1"/>
</dbReference>
<evidence type="ECO:0000256" key="2">
    <source>
        <dbReference type="SAM" id="Coils"/>
    </source>
</evidence>
<reference evidence="5" key="1">
    <citation type="submission" date="2018-07" db="EMBL/GenBank/DDBJ databases">
        <title>Comparative genomics of catfishes provides insights into carnivory and benthic adaptation.</title>
        <authorList>
            <person name="Zhang Y."/>
            <person name="Wang D."/>
            <person name="Peng Z."/>
            <person name="Zheng S."/>
            <person name="Shao F."/>
            <person name="Tao W."/>
        </authorList>
    </citation>
    <scope>NUCLEOTIDE SEQUENCE</scope>
    <source>
        <strain evidence="5">Chongqing</strain>
    </source>
</reference>
<dbReference type="SUPFAM" id="SSF53098">
    <property type="entry name" value="Ribonuclease H-like"/>
    <property type="match status" value="1"/>
</dbReference>
<feature type="coiled-coil region" evidence="2">
    <location>
        <begin position="57"/>
        <end position="84"/>
    </location>
</feature>
<dbReference type="GO" id="GO:0003824">
    <property type="term" value="F:catalytic activity"/>
    <property type="evidence" value="ECO:0007669"/>
    <property type="project" value="UniProtKB-KW"/>
</dbReference>
<dbReference type="InterPro" id="IPR043502">
    <property type="entry name" value="DNA/RNA_pol_sf"/>
</dbReference>
<dbReference type="InterPro" id="IPR036691">
    <property type="entry name" value="Endo/exonu/phosph_ase_sf"/>
</dbReference>
<dbReference type="EMBL" id="MU551667">
    <property type="protein sequence ID" value="KAI5619407.1"/>
    <property type="molecule type" value="Genomic_DNA"/>
</dbReference>
<accession>A0AAD5FKZ2</accession>
<gene>
    <name evidence="5" type="ORF">C0J50_21027</name>
</gene>
<feature type="domain" description="Integrase catalytic" evidence="4">
    <location>
        <begin position="357"/>
        <end position="537"/>
    </location>
</feature>
<organism evidence="5 6">
    <name type="scientific">Silurus asotus</name>
    <name type="common">Amur catfish</name>
    <name type="synonym">Parasilurus asotus</name>
    <dbReference type="NCBI Taxonomy" id="30991"/>
    <lineage>
        <taxon>Eukaryota</taxon>
        <taxon>Metazoa</taxon>
        <taxon>Chordata</taxon>
        <taxon>Craniata</taxon>
        <taxon>Vertebrata</taxon>
        <taxon>Euteleostomi</taxon>
        <taxon>Actinopterygii</taxon>
        <taxon>Neopterygii</taxon>
        <taxon>Teleostei</taxon>
        <taxon>Ostariophysi</taxon>
        <taxon>Siluriformes</taxon>
        <taxon>Siluridae</taxon>
        <taxon>Silurus</taxon>
    </lineage>
</organism>
<protein>
    <recommendedName>
        <fullName evidence="4">Integrase catalytic domain-containing protein</fullName>
    </recommendedName>
</protein>
<dbReference type="InterPro" id="IPR041577">
    <property type="entry name" value="RT_RNaseH_2"/>
</dbReference>
<sequence>MPKLPQWRKSQAEFAHCDHSDDSEGDDDDTGPAQDGGPAYRTCAKTKQPRPFEEEQAVTMEEEMQQLSEHLQRLKVVLKRLKQDGLKAKLEKCSFFWPEVGYLGHLISNQGVATDPKKIEAVANWQPPQHVSELRTFLCFASYYRRFVEGFAKLAAPLHCLVADLTGAKRKNTAQSCKEAWTEECQQSFDTLKQRLVSAPLLAYADFSLPFILEVDASYSGLVAVLSQEQGGRVRPVSYASRGLGPSERNMSNYCSMKLEFLALKWAMSKKFSEYLLGHKCVVYTDNNPPSYLNTAKLGALEQRWAAQLAAFDFSIKYLSGRSNRNADALARQHPAGSVLEGMIPGSSLPEPLQQVSSIRPQNDVYKHRLQLFLVILLQICVGCSKQMQHWECCYSCVGGGSILQVKSVRGCARIQAVPTRDQRASTMTKVLGHEWFYKFGVPSRIHSDQGRNFESILIHQLCELYGIARSQTTLAHPTENGQCERFNRTLHNLLRTLPSCKKKNWAVYLPQVVFSYNTTPHQSTNQSPYFLMFGQDPQLPVDFLLGRIEAPTQGSVHDWIYDHQTRLQVAFDGARSHIKAAADHRVQDDPLGQGQLVYLRDLGVRGRAKIQDYWSSVVYKVSRAPTSGGSVYTIAPIDDLEKGDWLNNIRNPLSRESTLDVSFRRRALSSDKGMMINVISAYAPQVRCEMEEKERFWSEIDEVVDGVPKNERLVIGADFNGHVGEGNRGDEEVMGRYGLKERNVEGQVVVDFAKRMEMAVVNTYFKKKVDHRVTYKSGGRCTQVDYVRCRRCNLKESGDCKVLAGDSVA</sequence>
<dbReference type="PANTHER" id="PTHR37984">
    <property type="entry name" value="PROTEIN CBG26694"/>
    <property type="match status" value="1"/>
</dbReference>
<dbReference type="FunFam" id="3.30.70.270:FF:000020">
    <property type="entry name" value="Transposon Tf2-6 polyprotein-like Protein"/>
    <property type="match status" value="1"/>
</dbReference>
<feature type="region of interest" description="Disordered" evidence="3">
    <location>
        <begin position="1"/>
        <end position="48"/>
    </location>
</feature>
<evidence type="ECO:0000313" key="6">
    <source>
        <dbReference type="Proteomes" id="UP001205998"/>
    </source>
</evidence>
<dbReference type="GO" id="GO:0015074">
    <property type="term" value="P:DNA integration"/>
    <property type="evidence" value="ECO:0007669"/>
    <property type="project" value="InterPro"/>
</dbReference>
<dbReference type="InterPro" id="IPR050951">
    <property type="entry name" value="Retrovirus_Pol_polyprotein"/>
</dbReference>
<comment type="caution">
    <text evidence="5">The sequence shown here is derived from an EMBL/GenBank/DDBJ whole genome shotgun (WGS) entry which is preliminary data.</text>
</comment>
<evidence type="ECO:0000256" key="1">
    <source>
        <dbReference type="ARBA" id="ARBA00023268"/>
    </source>
</evidence>
<dbReference type="InterPro" id="IPR001584">
    <property type="entry name" value="Integrase_cat-core"/>
</dbReference>
<keyword evidence="1" id="KW-0511">Multifunctional enzyme</keyword>
<evidence type="ECO:0000313" key="5">
    <source>
        <dbReference type="EMBL" id="KAI5619407.1"/>
    </source>
</evidence>
<dbReference type="Proteomes" id="UP001205998">
    <property type="component" value="Unassembled WGS sequence"/>
</dbReference>
<dbReference type="Gene3D" id="3.10.20.370">
    <property type="match status" value="1"/>
</dbReference>